<dbReference type="Proteomes" id="UP000037035">
    <property type="component" value="Unassembled WGS sequence"/>
</dbReference>
<dbReference type="PANTHER" id="PTHR46579">
    <property type="entry name" value="F5/8 TYPE C DOMAIN-CONTAINING PROTEIN-RELATED"/>
    <property type="match status" value="1"/>
</dbReference>
<feature type="region of interest" description="Disordered" evidence="1">
    <location>
        <begin position="248"/>
        <end position="290"/>
    </location>
</feature>
<dbReference type="AlphaFoldDB" id="A0A0L6ULE1"/>
<feature type="chain" id="PRO_5005567874" evidence="2">
    <location>
        <begin position="17"/>
        <end position="779"/>
    </location>
</feature>
<name>A0A0L6ULE1_9BASI</name>
<evidence type="ECO:0000313" key="3">
    <source>
        <dbReference type="EMBL" id="KNZ49102.1"/>
    </source>
</evidence>
<accession>A0A0L6ULE1</accession>
<dbReference type="PANTHER" id="PTHR46579:SF1">
    <property type="entry name" value="F5_8 TYPE C DOMAIN-CONTAINING PROTEIN"/>
    <property type="match status" value="1"/>
</dbReference>
<dbReference type="EMBL" id="LAVV01010398">
    <property type="protein sequence ID" value="KNZ49102.1"/>
    <property type="molecule type" value="Genomic_DNA"/>
</dbReference>
<evidence type="ECO:0000256" key="1">
    <source>
        <dbReference type="SAM" id="MobiDB-lite"/>
    </source>
</evidence>
<reference evidence="3 4" key="1">
    <citation type="submission" date="2015-08" db="EMBL/GenBank/DDBJ databases">
        <title>Next Generation Sequencing and Analysis of the Genome of Puccinia sorghi L Schw, the Causal Agent of Maize Common Rust.</title>
        <authorList>
            <person name="Rochi L."/>
            <person name="Burguener G."/>
            <person name="Darino M."/>
            <person name="Turjanski A."/>
            <person name="Kreff E."/>
            <person name="Dieguez M.J."/>
            <person name="Sacco F."/>
        </authorList>
    </citation>
    <scope>NUCLEOTIDE SEQUENCE [LARGE SCALE GENOMIC DNA]</scope>
    <source>
        <strain evidence="3 4">RO10H11247</strain>
    </source>
</reference>
<dbReference type="OrthoDB" id="2507659at2759"/>
<keyword evidence="4" id="KW-1185">Reference proteome</keyword>
<sequence length="779" mass="89066">MVGVILLAILLRETTALDRSNDESESEFPITLETIFSHLDITSEIHKRICCPRCFCLYPMDNKIDQCSFRSTPRSHRCRAPLSVSSHKSGDKTNARPGEFAYQSLVEWLGKFLNRPGIEEHLENSVLGLAGHSSENHLCQFCNVRKKTLDVVDIDRFTLRSGYQVKSHCLRWKKAKKVSQRERIFKRHGVRYSVLLQLPYFDPLDDAVVEPMHNIFLGLLRNHGTEFLGLKKKEEWNDGQSDAEELDRLELQDNMTDVDYDDDDGDTISSDRSRSTSPQPVTELPPTNADDAKTLVESCNILEMMRCFEAFENLTLFESKLEVTTSNDTRPSEAVFQAHTFAKTDPHSNIYEYNRISESLFSIPDNLQLLCRVIEEIRLPSHIGRVPVTVGKAKGGKLKAEEWINLFSILLIPTFFTIMKTSSSPCQDLDSQFSNLLHLVSISNLVRQRKIATEDIKALEDHLKAYRQGILRLYPQFSTKPNHHLALHLPKCISRLGPAPYWTAWAFERLNGSLAKMPTNNQISKLNSTLLVKWTTTQNFRGILPSLCSQLPRGLANSITNLSNPSENQKSYSDISDGLMVDDEIHDKSAFNKTKELEHEDHIRLLKRLVEIDGHDLVGPEDCFRNWRKEMDRPVLTRLIKCTSNISFGNFHFATRNTHPGNSTIHYLLKTRRNQSNLRYGQIVQIFSASYQHEIDGPCITETWLDVASFDELSSSDQKLNPLINWPKTHTHVNYQRQNQRHFVKPREVLAQCTLWEAPGGTLGINLPINILTHVSNHV</sequence>
<proteinExistence type="predicted"/>
<evidence type="ECO:0000256" key="2">
    <source>
        <dbReference type="SAM" id="SignalP"/>
    </source>
</evidence>
<organism evidence="3 4">
    <name type="scientific">Puccinia sorghi</name>
    <dbReference type="NCBI Taxonomy" id="27349"/>
    <lineage>
        <taxon>Eukaryota</taxon>
        <taxon>Fungi</taxon>
        <taxon>Dikarya</taxon>
        <taxon>Basidiomycota</taxon>
        <taxon>Pucciniomycotina</taxon>
        <taxon>Pucciniomycetes</taxon>
        <taxon>Pucciniales</taxon>
        <taxon>Pucciniaceae</taxon>
        <taxon>Puccinia</taxon>
    </lineage>
</organism>
<keyword evidence="2" id="KW-0732">Signal</keyword>
<feature type="compositionally biased region" description="Acidic residues" evidence="1">
    <location>
        <begin position="256"/>
        <end position="266"/>
    </location>
</feature>
<evidence type="ECO:0000313" key="4">
    <source>
        <dbReference type="Proteomes" id="UP000037035"/>
    </source>
</evidence>
<dbReference type="VEuPathDB" id="FungiDB:VP01_520g7"/>
<comment type="caution">
    <text evidence="3">The sequence shown here is derived from an EMBL/GenBank/DDBJ whole genome shotgun (WGS) entry which is preliminary data.</text>
</comment>
<feature type="signal peptide" evidence="2">
    <location>
        <begin position="1"/>
        <end position="16"/>
    </location>
</feature>
<protein>
    <submittedName>
        <fullName evidence="3">Uncharacterized protein</fullName>
    </submittedName>
</protein>
<gene>
    <name evidence="3" type="ORF">VP01_520g7</name>
</gene>